<keyword evidence="1" id="KW-1133">Transmembrane helix</keyword>
<organism evidence="2 3">
    <name type="scientific">Colletotrichum tanaceti</name>
    <dbReference type="NCBI Taxonomy" id="1306861"/>
    <lineage>
        <taxon>Eukaryota</taxon>
        <taxon>Fungi</taxon>
        <taxon>Dikarya</taxon>
        <taxon>Ascomycota</taxon>
        <taxon>Pezizomycotina</taxon>
        <taxon>Sordariomycetes</taxon>
        <taxon>Hypocreomycetidae</taxon>
        <taxon>Glomerellales</taxon>
        <taxon>Glomerellaceae</taxon>
        <taxon>Colletotrichum</taxon>
        <taxon>Colletotrichum destructivum species complex</taxon>
    </lineage>
</organism>
<reference evidence="2 3" key="1">
    <citation type="journal article" date="2019" name="PLoS ONE">
        <title>Comparative genome analysis indicates high evolutionary potential of pathogenicity genes in Colletotrichum tanaceti.</title>
        <authorList>
            <person name="Lelwala R.V."/>
            <person name="Korhonen P.K."/>
            <person name="Young N.D."/>
            <person name="Scott J.B."/>
            <person name="Ades P.A."/>
            <person name="Gasser R.B."/>
            <person name="Taylor P.W.J."/>
        </authorList>
    </citation>
    <scope>NUCLEOTIDE SEQUENCE [LARGE SCALE GENOMIC DNA]</scope>
    <source>
        <strain evidence="2">BRIP57314</strain>
    </source>
</reference>
<comment type="caution">
    <text evidence="2">The sequence shown here is derived from an EMBL/GenBank/DDBJ whole genome shotgun (WGS) entry which is preliminary data.</text>
</comment>
<evidence type="ECO:0000256" key="1">
    <source>
        <dbReference type="SAM" id="Phobius"/>
    </source>
</evidence>
<dbReference type="EMBL" id="PJEX01000195">
    <property type="protein sequence ID" value="TKW53238.1"/>
    <property type="molecule type" value="Genomic_DNA"/>
</dbReference>
<evidence type="ECO:0000313" key="3">
    <source>
        <dbReference type="Proteomes" id="UP000310108"/>
    </source>
</evidence>
<proteinExistence type="predicted"/>
<keyword evidence="1" id="KW-0472">Membrane</keyword>
<sequence length="82" mass="8707">MPQLDHEPLLADISQGGQRILAWVVAAGLILAFSLLAPEVPRSRERAFYNNLRVLNFLGHGIMSPASGAATPPSASELLASN</sequence>
<name>A0A4U6XBY7_9PEZI</name>
<protein>
    <submittedName>
        <fullName evidence="2">Uncharacterized protein</fullName>
    </submittedName>
</protein>
<keyword evidence="3" id="KW-1185">Reference proteome</keyword>
<dbReference type="AlphaFoldDB" id="A0A4U6XBY7"/>
<evidence type="ECO:0000313" key="2">
    <source>
        <dbReference type="EMBL" id="TKW53238.1"/>
    </source>
</evidence>
<dbReference type="Proteomes" id="UP000310108">
    <property type="component" value="Unassembled WGS sequence"/>
</dbReference>
<gene>
    <name evidence="2" type="ORF">CTA1_6103</name>
</gene>
<feature type="transmembrane region" description="Helical" evidence="1">
    <location>
        <begin position="20"/>
        <end position="37"/>
    </location>
</feature>
<keyword evidence="1" id="KW-0812">Transmembrane</keyword>
<accession>A0A4U6XBY7</accession>